<keyword evidence="3" id="KW-1185">Reference proteome</keyword>
<protein>
    <submittedName>
        <fullName evidence="2">Uncharacterized protein</fullName>
    </submittedName>
</protein>
<reference evidence="2 3" key="1">
    <citation type="submission" date="2019-02" db="EMBL/GenBank/DDBJ databases">
        <title>Deep-cultivation of Planctomycetes and their phenomic and genomic characterization uncovers novel biology.</title>
        <authorList>
            <person name="Wiegand S."/>
            <person name="Jogler M."/>
            <person name="Boedeker C."/>
            <person name="Pinto D."/>
            <person name="Vollmers J."/>
            <person name="Rivas-Marin E."/>
            <person name="Kohn T."/>
            <person name="Peeters S.H."/>
            <person name="Heuer A."/>
            <person name="Rast P."/>
            <person name="Oberbeckmann S."/>
            <person name="Bunk B."/>
            <person name="Jeske O."/>
            <person name="Meyerdierks A."/>
            <person name="Storesund J.E."/>
            <person name="Kallscheuer N."/>
            <person name="Luecker S."/>
            <person name="Lage O.M."/>
            <person name="Pohl T."/>
            <person name="Merkel B.J."/>
            <person name="Hornburger P."/>
            <person name="Mueller R.-W."/>
            <person name="Bruemmer F."/>
            <person name="Labrenz M."/>
            <person name="Spormann A.M."/>
            <person name="Op den Camp H."/>
            <person name="Overmann J."/>
            <person name="Amann R."/>
            <person name="Jetten M.S.M."/>
            <person name="Mascher T."/>
            <person name="Medema M.H."/>
            <person name="Devos D.P."/>
            <person name="Kaster A.-K."/>
            <person name="Ovreas L."/>
            <person name="Rohde M."/>
            <person name="Galperin M.Y."/>
            <person name="Jogler C."/>
        </authorList>
    </citation>
    <scope>NUCLEOTIDE SEQUENCE [LARGE SCALE GENOMIC DNA]</scope>
    <source>
        <strain evidence="2 3">Poly30</strain>
    </source>
</reference>
<name>A0A518ER42_9BACT</name>
<organism evidence="2 3">
    <name type="scientific">Saltatorellus ferox</name>
    <dbReference type="NCBI Taxonomy" id="2528018"/>
    <lineage>
        <taxon>Bacteria</taxon>
        <taxon>Pseudomonadati</taxon>
        <taxon>Planctomycetota</taxon>
        <taxon>Planctomycetia</taxon>
        <taxon>Planctomycetia incertae sedis</taxon>
        <taxon>Saltatorellus</taxon>
    </lineage>
</organism>
<evidence type="ECO:0000313" key="3">
    <source>
        <dbReference type="Proteomes" id="UP000320390"/>
    </source>
</evidence>
<sequence length="218" mass="22680">MIGRWERCCSSSALRPGLGSLRFQVGTYPPQARSSAPGTVGRISPILSFGVHQDSQRKDPMLNSLTHTANAHPAIEGGVIVLLASTMDEGACAVRLAGSSLGSEQGVQGPRPLDELPARGRQSDCVDGTMKGPAVLGCLGGGVPMVRPARVGICAGSRMEEWTLRSLWGQRHGLGSQREGDVRLAGDWESSAPAAPRVAGFGRGPNRRGETTASSGAV</sequence>
<feature type="region of interest" description="Disordered" evidence="1">
    <location>
        <begin position="103"/>
        <end position="123"/>
    </location>
</feature>
<evidence type="ECO:0000256" key="1">
    <source>
        <dbReference type="SAM" id="MobiDB-lite"/>
    </source>
</evidence>
<dbReference type="EMBL" id="CP036434">
    <property type="protein sequence ID" value="QDV06566.1"/>
    <property type="molecule type" value="Genomic_DNA"/>
</dbReference>
<accession>A0A518ER42</accession>
<dbReference type="Proteomes" id="UP000320390">
    <property type="component" value="Chromosome"/>
</dbReference>
<dbReference type="AlphaFoldDB" id="A0A518ER42"/>
<proteinExistence type="predicted"/>
<gene>
    <name evidence="2" type="ORF">Poly30_20760</name>
</gene>
<feature type="compositionally biased region" description="Basic and acidic residues" evidence="1">
    <location>
        <begin position="112"/>
        <end position="123"/>
    </location>
</feature>
<evidence type="ECO:0000313" key="2">
    <source>
        <dbReference type="EMBL" id="QDV06566.1"/>
    </source>
</evidence>
<feature type="region of interest" description="Disordered" evidence="1">
    <location>
        <begin position="193"/>
        <end position="218"/>
    </location>
</feature>